<evidence type="ECO:0000256" key="1">
    <source>
        <dbReference type="ARBA" id="ARBA00004123"/>
    </source>
</evidence>
<accession>A0A9Q0LFE7</accession>
<proteinExistence type="inferred from homology"/>
<name>A0A9Q0LFE7_ANAIG</name>
<dbReference type="InterPro" id="IPR011989">
    <property type="entry name" value="ARM-like"/>
</dbReference>
<evidence type="ECO:0000313" key="9">
    <source>
        <dbReference type="Proteomes" id="UP001149090"/>
    </source>
</evidence>
<keyword evidence="5" id="KW-0963">Cytoplasm</keyword>
<keyword evidence="4" id="KW-0813">Transport</keyword>
<evidence type="ECO:0000313" key="8">
    <source>
        <dbReference type="EMBL" id="KAJ5070508.1"/>
    </source>
</evidence>
<organism evidence="8 9">
    <name type="scientific">Anaeramoeba ignava</name>
    <name type="common">Anaerobic marine amoeba</name>
    <dbReference type="NCBI Taxonomy" id="1746090"/>
    <lineage>
        <taxon>Eukaryota</taxon>
        <taxon>Metamonada</taxon>
        <taxon>Anaeramoebidae</taxon>
        <taxon>Anaeramoeba</taxon>
    </lineage>
</organism>
<dbReference type="OrthoDB" id="244158at2759"/>
<comment type="caution">
    <text evidence="8">The sequence shown here is derived from an EMBL/GenBank/DDBJ whole genome shotgun (WGS) entry which is preliminary data.</text>
</comment>
<dbReference type="GO" id="GO:0005049">
    <property type="term" value="F:nuclear export signal receptor activity"/>
    <property type="evidence" value="ECO:0007669"/>
    <property type="project" value="InterPro"/>
</dbReference>
<dbReference type="PANTHER" id="PTHR12596">
    <property type="entry name" value="EXPORTIN 4,7-RELATED"/>
    <property type="match status" value="1"/>
</dbReference>
<reference evidence="8" key="1">
    <citation type="submission" date="2022-10" db="EMBL/GenBank/DDBJ databases">
        <title>Novel sulphate-reducing endosymbionts in the free-living metamonad Anaeramoeba.</title>
        <authorList>
            <person name="Jerlstrom-Hultqvist J."/>
            <person name="Cepicka I."/>
            <person name="Gallot-Lavallee L."/>
            <person name="Salas-Leiva D."/>
            <person name="Curtis B.A."/>
            <person name="Zahonova K."/>
            <person name="Pipaliya S."/>
            <person name="Dacks J."/>
            <person name="Roger A.J."/>
        </authorList>
    </citation>
    <scope>NUCLEOTIDE SEQUENCE</scope>
    <source>
        <strain evidence="8">BMAN</strain>
    </source>
</reference>
<dbReference type="GO" id="GO:0006611">
    <property type="term" value="P:protein export from nucleus"/>
    <property type="evidence" value="ECO:0007669"/>
    <property type="project" value="TreeGrafter"/>
</dbReference>
<dbReference type="GO" id="GO:0005737">
    <property type="term" value="C:cytoplasm"/>
    <property type="evidence" value="ECO:0007669"/>
    <property type="project" value="UniProtKB-SubCell"/>
</dbReference>
<protein>
    <submittedName>
        <fullName evidence="8">Exportin 7</fullName>
    </submittedName>
</protein>
<gene>
    <name evidence="8" type="ORF">M0811_10777</name>
</gene>
<dbReference type="InterPro" id="IPR016024">
    <property type="entry name" value="ARM-type_fold"/>
</dbReference>
<dbReference type="PANTHER" id="PTHR12596:SF2">
    <property type="entry name" value="EXPORTIN-7 ISOFORM X1"/>
    <property type="match status" value="1"/>
</dbReference>
<comment type="similarity">
    <text evidence="3">Belongs to the exportin family.</text>
</comment>
<dbReference type="Proteomes" id="UP001149090">
    <property type="component" value="Unassembled WGS sequence"/>
</dbReference>
<keyword evidence="6" id="KW-0653">Protein transport</keyword>
<evidence type="ECO:0000256" key="3">
    <source>
        <dbReference type="ARBA" id="ARBA00009466"/>
    </source>
</evidence>
<keyword evidence="9" id="KW-1185">Reference proteome</keyword>
<evidence type="ECO:0000256" key="7">
    <source>
        <dbReference type="ARBA" id="ARBA00023242"/>
    </source>
</evidence>
<dbReference type="InterPro" id="IPR044189">
    <property type="entry name" value="XPO4/7-like"/>
</dbReference>
<dbReference type="AlphaFoldDB" id="A0A9Q0LFE7"/>
<evidence type="ECO:0000256" key="5">
    <source>
        <dbReference type="ARBA" id="ARBA00022490"/>
    </source>
</evidence>
<evidence type="ECO:0000256" key="4">
    <source>
        <dbReference type="ARBA" id="ARBA00022448"/>
    </source>
</evidence>
<dbReference type="Gene3D" id="1.25.10.10">
    <property type="entry name" value="Leucine-rich Repeat Variant"/>
    <property type="match status" value="1"/>
</dbReference>
<sequence>MTNLRKKEIEEINELATQCLTSQDPTKRQNAEVKLRSLTNSIIFIDEGPFFLQQTNCKYTQIFISNELFNLLTKHWHSIQHEQIEAIFNTIMNIFTQKSLDPNAEKSLIKTIGRIIKLDWDILNHNSQFVNQIQKRLFSSRDFFNDPNFLGDNSVLGFKVYMEMIYQFSNIIQQKETLILHKRKSASFRDHQLIFILQKALTYLAFHNSNADYSPFENSVFYDEFNDFEEKKFNSLINEQNQQYSIRKNRMSNQHSNESINIINICIDVVFTCFSYNFHATRSSEKASSSDFITIQFPNSWRYLFESQTTIKLLFDYYNLHPSNLGSKILEVLFLISSTRASIFSKESKRDEFFEDVISGISTIIQSKRGIDTIENFHSLSRLLFKIVTSLSILEFSNLKSAPHLLELTAFLTLDILQNCSGNLESYFNYFQNGIDYLIRFWIQLYKHLYFSSTSIDPSISANIINSNLGINRSEFANYIQIIFESYVQLIINVVKHQFESGNLFEDQSWILDSMLLEKIQIGAELGKVNVSSTINFYEQLYRPNLESFRNFSTNLLINLSQLNVNRSSQDFRDNTANNQNANSKLPKFYGEDLSSLVIPSMQISVLNLFITSSIKNSVGITPLEARMEFVSKLSSLVYDFYFHINEFFYSNEEDINNNDNDNDNESKNMSTSLNLNLSPNQFVDLENHSLPSFLGFVELSFLHFLQNTQVDLLNLSEQLMDNEESKKYTIILQRTIKNFIFWSDSEQIISESITLFSSIILSRTFKSLSTTPQLLDLIVSEFIRENFFLLSSSRNRTFRRKFMEIVSRGLFISSETSDVNQPLRNLVSNFEFRLNQFDKLITSKREGEENNNNNIINNSNNEITTDKLQFMLAVISDDFRGFLSSIITQKQFTRFFEWFSPKYSEFFKQLTKNSFENPELLDSFLKFWIEFSHNRYNRINSSGNSSISFKVFRQVGEIVLNYCQFIFEKEESLQSGMETTGEFGDMLSLVESINSIETRLSNMEEMRWKFKSIANCHRILSFCLSSELITFGYFKYYNDSLVKNMVVSGILLMKAIPNEAIPAFPEFTKRFYHFLEIVTDIHLEHIAELTSEEFSNLIKKIHIGLKINNKIIVSRCCFTLDHIFSFYSNIYNNPLQRNIEKINIANLLNSHFANNPDILRESMKVLMDKLIYELYYSHWSLSRALLDLIVIDETFFEEMKNRFISELDQESQPKGVEIFQILMRGVEKNLEPENRNIFSQNVTLFLDTIKEVGIV</sequence>
<dbReference type="SUPFAM" id="SSF48371">
    <property type="entry name" value="ARM repeat"/>
    <property type="match status" value="1"/>
</dbReference>
<evidence type="ECO:0000256" key="6">
    <source>
        <dbReference type="ARBA" id="ARBA00022927"/>
    </source>
</evidence>
<dbReference type="OMA" id="SWKWAGS"/>
<keyword evidence="7" id="KW-0539">Nucleus</keyword>
<comment type="subcellular location">
    <subcellularLocation>
        <location evidence="2">Cytoplasm</location>
    </subcellularLocation>
    <subcellularLocation>
        <location evidence="1">Nucleus</location>
    </subcellularLocation>
</comment>
<dbReference type="GO" id="GO:0005643">
    <property type="term" value="C:nuclear pore"/>
    <property type="evidence" value="ECO:0007669"/>
    <property type="project" value="TreeGrafter"/>
</dbReference>
<dbReference type="EMBL" id="JAPDFW010000094">
    <property type="protein sequence ID" value="KAJ5070508.1"/>
    <property type="molecule type" value="Genomic_DNA"/>
</dbReference>
<evidence type="ECO:0000256" key="2">
    <source>
        <dbReference type="ARBA" id="ARBA00004496"/>
    </source>
</evidence>